<comment type="caution">
    <text evidence="1">The sequence shown here is derived from an EMBL/GenBank/DDBJ whole genome shotgun (WGS) entry which is preliminary data.</text>
</comment>
<proteinExistence type="predicted"/>
<sequence length="118" mass="14002">MSSSHWICVDGCRKTETRRMNEPNAMKNLHLISRAYFQFVPALIRFIFQNLDDYLKSIVIWHGVSRDQTKTKPKTEWVFIPEPGKSGQWRAAVVVPLRRSWEFMNRRPGFRPIEQIII</sequence>
<gene>
    <name evidence="1" type="ORF">GWI33_009897</name>
</gene>
<protein>
    <submittedName>
        <fullName evidence="1">Uncharacterized protein</fullName>
    </submittedName>
</protein>
<accession>A0A834I908</accession>
<name>A0A834I908_RHYFE</name>
<dbReference type="AlphaFoldDB" id="A0A834I908"/>
<organism evidence="1 2">
    <name type="scientific">Rhynchophorus ferrugineus</name>
    <name type="common">Red palm weevil</name>
    <name type="synonym">Curculio ferrugineus</name>
    <dbReference type="NCBI Taxonomy" id="354439"/>
    <lineage>
        <taxon>Eukaryota</taxon>
        <taxon>Metazoa</taxon>
        <taxon>Ecdysozoa</taxon>
        <taxon>Arthropoda</taxon>
        <taxon>Hexapoda</taxon>
        <taxon>Insecta</taxon>
        <taxon>Pterygota</taxon>
        <taxon>Neoptera</taxon>
        <taxon>Endopterygota</taxon>
        <taxon>Coleoptera</taxon>
        <taxon>Polyphaga</taxon>
        <taxon>Cucujiformia</taxon>
        <taxon>Curculionidae</taxon>
        <taxon>Dryophthorinae</taxon>
        <taxon>Rhynchophorus</taxon>
    </lineage>
</organism>
<evidence type="ECO:0000313" key="1">
    <source>
        <dbReference type="EMBL" id="KAF7276710.1"/>
    </source>
</evidence>
<dbReference type="Proteomes" id="UP000625711">
    <property type="component" value="Unassembled WGS sequence"/>
</dbReference>
<evidence type="ECO:0000313" key="2">
    <source>
        <dbReference type="Proteomes" id="UP000625711"/>
    </source>
</evidence>
<keyword evidence="2" id="KW-1185">Reference proteome</keyword>
<dbReference type="EMBL" id="JAACXV010005865">
    <property type="protein sequence ID" value="KAF7276710.1"/>
    <property type="molecule type" value="Genomic_DNA"/>
</dbReference>
<reference evidence="1" key="1">
    <citation type="submission" date="2020-08" db="EMBL/GenBank/DDBJ databases">
        <title>Genome sequencing and assembly of the red palm weevil Rhynchophorus ferrugineus.</title>
        <authorList>
            <person name="Dias G.B."/>
            <person name="Bergman C.M."/>
            <person name="Manee M."/>
        </authorList>
    </citation>
    <scope>NUCLEOTIDE SEQUENCE</scope>
    <source>
        <strain evidence="1">AA-2017</strain>
        <tissue evidence="1">Whole larva</tissue>
    </source>
</reference>